<dbReference type="GO" id="GO:0005643">
    <property type="term" value="C:nuclear pore"/>
    <property type="evidence" value="ECO:0007669"/>
    <property type="project" value="InterPro"/>
</dbReference>
<keyword evidence="4" id="KW-1185">Reference proteome</keyword>
<accession>S9UAJ0</accession>
<reference evidence="3 4" key="1">
    <citation type="journal article" date="2013" name="PLoS ONE">
        <title>Predicting the Proteins of Angomonas deanei, Strigomonas culicis and Their Respective Endosymbionts Reveals New Aspects of the Trypanosomatidae Family.</title>
        <authorList>
            <person name="Motta M.C."/>
            <person name="Martins A.C."/>
            <person name="de Souza S.S."/>
            <person name="Catta-Preta C.M."/>
            <person name="Silva R."/>
            <person name="Klein C.C."/>
            <person name="de Almeida L.G."/>
            <person name="de Lima Cunha O."/>
            <person name="Ciapina L.P."/>
            <person name="Brocchi M."/>
            <person name="Colabardini A.C."/>
            <person name="de Araujo Lima B."/>
            <person name="Machado C.R."/>
            <person name="de Almeida Soares C.M."/>
            <person name="Probst C.M."/>
            <person name="de Menezes C.B."/>
            <person name="Thompson C.E."/>
            <person name="Bartholomeu D.C."/>
            <person name="Gradia D.F."/>
            <person name="Pavoni D.P."/>
            <person name="Grisard E.C."/>
            <person name="Fantinatti-Garboggini F."/>
            <person name="Marchini F.K."/>
            <person name="Rodrigues-Luiz G.F."/>
            <person name="Wagner G."/>
            <person name="Goldman G.H."/>
            <person name="Fietto J.L."/>
            <person name="Elias M.C."/>
            <person name="Goldman M.H."/>
            <person name="Sagot M.F."/>
            <person name="Pereira M."/>
            <person name="Stoco P.H."/>
            <person name="de Mendonca-Neto R.P."/>
            <person name="Teixeira S.M."/>
            <person name="Maciel T.E."/>
            <person name="de Oliveira Mendes T.A."/>
            <person name="Urmenyi T.P."/>
            <person name="de Souza W."/>
            <person name="Schenkman S."/>
            <person name="de Vasconcelos A.T."/>
        </authorList>
    </citation>
    <scope>NUCLEOTIDE SEQUENCE [LARGE SCALE GENOMIC DNA]</scope>
</reference>
<dbReference type="AlphaFoldDB" id="S9UAJ0"/>
<organism evidence="3 4">
    <name type="scientific">Strigomonas culicis</name>
    <dbReference type="NCBI Taxonomy" id="28005"/>
    <lineage>
        <taxon>Eukaryota</taxon>
        <taxon>Discoba</taxon>
        <taxon>Euglenozoa</taxon>
        <taxon>Kinetoplastea</taxon>
        <taxon>Metakinetoplastina</taxon>
        <taxon>Trypanosomatida</taxon>
        <taxon>Trypanosomatidae</taxon>
        <taxon>Strigomonadinae</taxon>
        <taxon>Strigomonas</taxon>
    </lineage>
</organism>
<dbReference type="InterPro" id="IPR036903">
    <property type="entry name" value="Nup98_auto-Pept-S59_dom_sf"/>
</dbReference>
<dbReference type="InterPro" id="IPR007230">
    <property type="entry name" value="Nup98_auto-Pept-S59_dom"/>
</dbReference>
<evidence type="ECO:0000313" key="4">
    <source>
        <dbReference type="Proteomes" id="UP000015354"/>
    </source>
</evidence>
<feature type="region of interest" description="Disordered" evidence="1">
    <location>
        <begin position="100"/>
        <end position="127"/>
    </location>
</feature>
<evidence type="ECO:0000256" key="1">
    <source>
        <dbReference type="SAM" id="MobiDB-lite"/>
    </source>
</evidence>
<dbReference type="Pfam" id="PF12110">
    <property type="entry name" value="Nup96"/>
    <property type="match status" value="1"/>
</dbReference>
<proteinExistence type="predicted"/>
<evidence type="ECO:0000313" key="3">
    <source>
        <dbReference type="EMBL" id="EPY27807.1"/>
    </source>
</evidence>
<sequence length="923" mass="102313">MRLPLSEDIPYCIASDAVDEIAEMPKSLVTPLSAPQNYVPQYQIFSVPTVHRKEHTEECSRTLLNAPLSSAQLKSVVTPAHLFGASEPSAALSVLPGALVETSPSSPERPAHHVEQPADGGATFSTPHAPTCATDEYEFVPSFEVLRNMDERALSAVANLWVGRRDNKCEIRFKNPVSLLRTEITEVLRLGEDGHVSLFPLHNAPPLHSGINTTAVVSVHRLKNKTEAEVRAWCKKLGGTFVTFSGEDLIYTLNDEDGVYASELREAHQPLQIDTEKEPMFDETRLTYKSQPHVSQTEIARRLEPAPSTVAIKLPVPPDDLFSTSHVVELPYGLPDTTKRVEQLKGKVILGKYLTSTTSPVFLVNTKDSLLHNRYVARAAEIQSGAFQSLVARSFNTSSRADGMLAYPHFAAVRDGLEERGDVPEVHGAKPKLTNPYVWHSNSGKPLQRCCVAVLEWCLRHAVAEPEGANTSRQLSEKLDRFYPQVSINVNGSQFRNSLSKNKLDDLLLTLNRFKKEDTLSHVETATIRQSGSVLSLLSALYGLPDSDKPFEEALEEQRYLRQLRHRNLVQWLNAELRELVSAHPVGHRSRGEQLVQYILCRQLGDAQKAASDLGEDDVAAVVRICGEGSQFGSYVQMAKNRFRDGEEVRDRVVALLSGQADPFLRAPEYVVEGKGADGPMTSDPTAATWKQILGIFAFYGCSPDAPAEDIIHHFSTRLEDEGARERKPLPPYSERLGEAALAQRKGRDLVRKGRQFRDSAYLVLKGFAAGSAPPAAALHPNASSYSPTDFLTPFLILLCIRAAHVARDRSYRTAETTALVGVAAQLELCDDLWFWGLLPLHMIESEGDRLDAVQCFCRRNAVRVETARKTDTFCNLLSLLRVDEEELRVAEAPVETAAVPVRNEPSINMHLSLRRAIQNLMD</sequence>
<dbReference type="OrthoDB" id="3797628at2759"/>
<comment type="caution">
    <text evidence="3">The sequence shown here is derived from an EMBL/GenBank/DDBJ whole genome shotgun (WGS) entry which is preliminary data.</text>
</comment>
<dbReference type="GO" id="GO:0017056">
    <property type="term" value="F:structural constituent of nuclear pore"/>
    <property type="evidence" value="ECO:0007669"/>
    <property type="project" value="InterPro"/>
</dbReference>
<dbReference type="InterPro" id="IPR021967">
    <property type="entry name" value="Nup98_C"/>
</dbReference>
<evidence type="ECO:0000259" key="2">
    <source>
        <dbReference type="PROSITE" id="PS51434"/>
    </source>
</evidence>
<dbReference type="Proteomes" id="UP000015354">
    <property type="component" value="Unassembled WGS sequence"/>
</dbReference>
<protein>
    <submittedName>
        <fullName evidence="3">Nucleoporin</fullName>
    </submittedName>
</protein>
<dbReference type="Pfam" id="PF04096">
    <property type="entry name" value="Nucleoporin2"/>
    <property type="match status" value="1"/>
</dbReference>
<name>S9UAJ0_9TRYP</name>
<dbReference type="EMBL" id="ATMH01005531">
    <property type="protein sequence ID" value="EPY27807.1"/>
    <property type="molecule type" value="Genomic_DNA"/>
</dbReference>
<feature type="domain" description="Peptidase S59" evidence="2">
    <location>
        <begin position="134"/>
        <end position="258"/>
    </location>
</feature>
<gene>
    <name evidence="3" type="ORF">STCU_05531</name>
</gene>
<dbReference type="SUPFAM" id="SSF82215">
    <property type="entry name" value="C-terminal autoproteolytic domain of nucleoporin nup98"/>
    <property type="match status" value="1"/>
</dbReference>
<dbReference type="Gene3D" id="3.30.1610.10">
    <property type="entry name" value="Peptidase S59, nucleoporin"/>
    <property type="match status" value="1"/>
</dbReference>
<dbReference type="PROSITE" id="PS51434">
    <property type="entry name" value="NUP_C"/>
    <property type="match status" value="1"/>
</dbReference>